<feature type="compositionally biased region" description="Acidic residues" evidence="2">
    <location>
        <begin position="433"/>
        <end position="459"/>
    </location>
</feature>
<dbReference type="SUPFAM" id="SSF53067">
    <property type="entry name" value="Actin-like ATPase domain"/>
    <property type="match status" value="2"/>
</dbReference>
<comment type="caution">
    <text evidence="3">The sequence shown here is derived from an EMBL/GenBank/DDBJ whole genome shotgun (WGS) entry which is preliminary data.</text>
</comment>
<dbReference type="AlphaFoldDB" id="A0A9W8LRV9"/>
<feature type="compositionally biased region" description="Polar residues" evidence="2">
    <location>
        <begin position="115"/>
        <end position="137"/>
    </location>
</feature>
<dbReference type="Proteomes" id="UP001140094">
    <property type="component" value="Unassembled WGS sequence"/>
</dbReference>
<accession>A0A9W8LRV9</accession>
<dbReference type="EMBL" id="JANBUO010001295">
    <property type="protein sequence ID" value="KAJ2798896.1"/>
    <property type="molecule type" value="Genomic_DNA"/>
</dbReference>
<evidence type="ECO:0000313" key="4">
    <source>
        <dbReference type="Proteomes" id="UP001140094"/>
    </source>
</evidence>
<dbReference type="OrthoDB" id="5572108at2759"/>
<dbReference type="Gene3D" id="3.90.640.10">
    <property type="entry name" value="Actin, Chain A, domain 4"/>
    <property type="match status" value="1"/>
</dbReference>
<dbReference type="InterPro" id="IPR043129">
    <property type="entry name" value="ATPase_NBD"/>
</dbReference>
<dbReference type="InterPro" id="IPR004000">
    <property type="entry name" value="Actin"/>
</dbReference>
<evidence type="ECO:0000256" key="1">
    <source>
        <dbReference type="RuleBase" id="RU000487"/>
    </source>
</evidence>
<reference evidence="3" key="1">
    <citation type="submission" date="2022-07" db="EMBL/GenBank/DDBJ databases">
        <title>Phylogenomic reconstructions and comparative analyses of Kickxellomycotina fungi.</title>
        <authorList>
            <person name="Reynolds N.K."/>
            <person name="Stajich J.E."/>
            <person name="Barry K."/>
            <person name="Grigoriev I.V."/>
            <person name="Crous P."/>
            <person name="Smith M.E."/>
        </authorList>
    </citation>
    <scope>NUCLEOTIDE SEQUENCE</scope>
    <source>
        <strain evidence="3">NRRL 1565</strain>
    </source>
</reference>
<feature type="compositionally biased region" description="Polar residues" evidence="2">
    <location>
        <begin position="358"/>
        <end position="380"/>
    </location>
</feature>
<feature type="compositionally biased region" description="Basic residues" evidence="2">
    <location>
        <begin position="33"/>
        <end position="44"/>
    </location>
</feature>
<dbReference type="CDD" id="cd10206">
    <property type="entry name" value="ASKHA_NBD_Arp8-like"/>
    <property type="match status" value="1"/>
</dbReference>
<feature type="compositionally biased region" description="Basic and acidic residues" evidence="2">
    <location>
        <begin position="381"/>
        <end position="402"/>
    </location>
</feature>
<sequence length="760" mass="83227">MSNGKRKKYSWLPESNPAALSGDPVESTDKTPKQTRVRSKSNKGRSKDKSGTTDMKPAVDALGISTPGQQQQQQVEQDLQYEQEAVQIQDDDNAAQAESTSTVLVAEPEAASAVGSMSTAQQSANPSNGSGSQSTSTVNRRRRRSRKDSVDDLVRSRFITNMTAQSESHRTDATPASPSFKRTSDNPPPMATITANVRDALEHERSAARPSGAAVASPVGGKSRNGHARPRRTSNGASDIPSSMNPYTSAPPRLGPVESKYSFPTYQPLGNRNVGSSMRRGDRGVGSFAQLGSFDVTTGENVIVIHPGSRWLRIGRASDAVAREIPHLVARRLKVRPSPATADPVPSADGFHNATDAVPSTTAPHDSANGSTMEVDNTPSAERDSGDNGDKAQHDKDGDADSKGAPPTADQQSDAMDVDLDGANDSAARNESNGDEAEDAEDEDEDDDENSVDSGEAEDSSVPKEPGAVEETLTMLRTALKQHQRLSKRKVAPNAYSQVLTYNRRATPEVIQDHNDPFRIEWLSSSEIKEDPVVGEEALRIADPDEFIIRYPIRNGCFNVEEYASIEEVLGDIEAIWTHAIETELKINRRDLAGFGVVLAIPDIYNRLEVILLAEVLLRRIGFQQLLVQQSSALVTFGAGFSSACVVDVGAQKTSVCCVEDGYCAQESRVTTMYGGDDITRFLFNLFMRSKFPYREASLQRMHDWNMVNELRERFCTLNLSDVNIRLHNFFVRLPDQQTRKYSFKTYDEGYQAPLCLFYP</sequence>
<evidence type="ECO:0000256" key="2">
    <source>
        <dbReference type="SAM" id="MobiDB-lite"/>
    </source>
</evidence>
<feature type="region of interest" description="Disordered" evidence="2">
    <location>
        <begin position="336"/>
        <end position="468"/>
    </location>
</feature>
<evidence type="ECO:0000313" key="3">
    <source>
        <dbReference type="EMBL" id="KAJ2798896.1"/>
    </source>
</evidence>
<feature type="non-terminal residue" evidence="3">
    <location>
        <position position="760"/>
    </location>
</feature>
<protein>
    <submittedName>
        <fullName evidence="3">Actin-like protein arp8</fullName>
    </submittedName>
</protein>
<dbReference type="Pfam" id="PF00022">
    <property type="entry name" value="Actin"/>
    <property type="match status" value="1"/>
</dbReference>
<feature type="compositionally biased region" description="Low complexity" evidence="2">
    <location>
        <begin position="69"/>
        <end position="84"/>
    </location>
</feature>
<feature type="region of interest" description="Disordered" evidence="2">
    <location>
        <begin position="1"/>
        <end position="278"/>
    </location>
</feature>
<organism evidence="3 4">
    <name type="scientific">Coemansia guatemalensis</name>
    <dbReference type="NCBI Taxonomy" id="2761395"/>
    <lineage>
        <taxon>Eukaryota</taxon>
        <taxon>Fungi</taxon>
        <taxon>Fungi incertae sedis</taxon>
        <taxon>Zoopagomycota</taxon>
        <taxon>Kickxellomycotina</taxon>
        <taxon>Kickxellomycetes</taxon>
        <taxon>Kickxellales</taxon>
        <taxon>Kickxellaceae</taxon>
        <taxon>Coemansia</taxon>
    </lineage>
</organism>
<proteinExistence type="inferred from homology"/>
<gene>
    <name evidence="3" type="primary">ARP8_1</name>
    <name evidence="3" type="ORF">H4R20_004649</name>
</gene>
<feature type="compositionally biased region" description="Polar residues" evidence="2">
    <location>
        <begin position="233"/>
        <end position="248"/>
    </location>
</feature>
<dbReference type="Gene3D" id="3.30.420.40">
    <property type="match status" value="2"/>
</dbReference>
<name>A0A9W8LRV9_9FUNG</name>
<keyword evidence="4" id="KW-1185">Reference proteome</keyword>
<dbReference type="SMART" id="SM00268">
    <property type="entry name" value="ACTIN"/>
    <property type="match status" value="1"/>
</dbReference>
<dbReference type="PANTHER" id="PTHR11937">
    <property type="entry name" value="ACTIN"/>
    <property type="match status" value="1"/>
</dbReference>
<comment type="similarity">
    <text evidence="1">Belongs to the actin family.</text>
</comment>
<feature type="compositionally biased region" description="Polar residues" evidence="2">
    <location>
        <begin position="262"/>
        <end position="276"/>
    </location>
</feature>